<evidence type="ECO:0000256" key="7">
    <source>
        <dbReference type="ARBA" id="ARBA00022833"/>
    </source>
</evidence>
<evidence type="ECO:0000313" key="13">
    <source>
        <dbReference type="EMBL" id="OAJ35957.1"/>
    </source>
</evidence>
<keyword evidence="5 10" id="KW-0863">Zinc-finger</keyword>
<evidence type="ECO:0000256" key="6">
    <source>
        <dbReference type="ARBA" id="ARBA00022786"/>
    </source>
</evidence>
<dbReference type="GO" id="GO:0016788">
    <property type="term" value="F:hydrolase activity, acting on ester bonds"/>
    <property type="evidence" value="ECO:0007669"/>
    <property type="project" value="InterPro"/>
</dbReference>
<evidence type="ECO:0000256" key="1">
    <source>
        <dbReference type="ARBA" id="ARBA00000900"/>
    </source>
</evidence>
<dbReference type="InterPro" id="IPR003769">
    <property type="entry name" value="ClpS_core"/>
</dbReference>
<dbReference type="Pfam" id="PF02207">
    <property type="entry name" value="zf-UBR"/>
    <property type="match status" value="1"/>
</dbReference>
<dbReference type="Gene3D" id="1.10.10.2670">
    <property type="entry name" value="E3 ubiquitin-protein ligase"/>
    <property type="match status" value="1"/>
</dbReference>
<dbReference type="SMART" id="SM00396">
    <property type="entry name" value="ZnF_UBR1"/>
    <property type="match status" value="1"/>
</dbReference>
<dbReference type="InterPro" id="IPR044046">
    <property type="entry name" value="E3_ligase_UBR-like_C"/>
</dbReference>
<comment type="similarity">
    <text evidence="8 10">Belongs to the E3 ubiquitin-protein ligase UBR1-like family.</text>
</comment>
<dbReference type="EC" id="2.3.2.27" evidence="10"/>
<dbReference type="InterPro" id="IPR014719">
    <property type="entry name" value="Ribosomal_bL12_C/ClpS-like"/>
</dbReference>
<dbReference type="SUPFAM" id="SSF46785">
    <property type="entry name" value="Winged helix' DNA-binding domain"/>
    <property type="match status" value="1"/>
</dbReference>
<accession>A0A177W793</accession>
<dbReference type="Pfam" id="PF22960">
    <property type="entry name" value="WHD_UBR1"/>
    <property type="match status" value="1"/>
</dbReference>
<dbReference type="SUPFAM" id="SSF51556">
    <property type="entry name" value="Metallo-dependent hydrolases"/>
    <property type="match status" value="1"/>
</dbReference>
<feature type="compositionally biased region" description="Low complexity" evidence="11">
    <location>
        <begin position="1606"/>
        <end position="1617"/>
    </location>
</feature>
<dbReference type="STRING" id="403673.A0A177W793"/>
<comment type="pathway">
    <text evidence="2 10">Protein modification; protein ubiquitination.</text>
</comment>
<keyword evidence="3 10" id="KW-0808">Transferase</keyword>
<feature type="zinc finger region" description="UBR-type" evidence="9">
    <location>
        <begin position="478"/>
        <end position="550"/>
    </location>
</feature>
<dbReference type="CDD" id="cd19673">
    <property type="entry name" value="UBR-box_UBR3"/>
    <property type="match status" value="1"/>
</dbReference>
<evidence type="ECO:0000256" key="2">
    <source>
        <dbReference type="ARBA" id="ARBA00004906"/>
    </source>
</evidence>
<dbReference type="Gene3D" id="2.10.110.30">
    <property type="match status" value="1"/>
</dbReference>
<dbReference type="VEuPathDB" id="FungiDB:BDEG_20179"/>
<dbReference type="eggNOG" id="KOG1140">
    <property type="taxonomic scope" value="Eukaryota"/>
</dbReference>
<dbReference type="GO" id="GO:0000151">
    <property type="term" value="C:ubiquitin ligase complex"/>
    <property type="evidence" value="ECO:0007669"/>
    <property type="project" value="TreeGrafter"/>
</dbReference>
<dbReference type="CDD" id="cd16482">
    <property type="entry name" value="RING-H2_UBR1-like"/>
    <property type="match status" value="1"/>
</dbReference>
<dbReference type="InterPro" id="IPR039164">
    <property type="entry name" value="UBR1-like"/>
</dbReference>
<dbReference type="InterPro" id="IPR001130">
    <property type="entry name" value="TatD-like"/>
</dbReference>
<dbReference type="GO" id="GO:0008233">
    <property type="term" value="F:peptidase activity"/>
    <property type="evidence" value="ECO:0007669"/>
    <property type="project" value="UniProtKB-KW"/>
</dbReference>
<evidence type="ECO:0000256" key="8">
    <source>
        <dbReference type="ARBA" id="ARBA00046341"/>
    </source>
</evidence>
<dbReference type="GO" id="GO:0071596">
    <property type="term" value="P:ubiquitin-dependent protein catabolic process via the N-end rule pathway"/>
    <property type="evidence" value="ECO:0007669"/>
    <property type="project" value="UniProtKB-UniRule"/>
</dbReference>
<dbReference type="Pfam" id="PF01026">
    <property type="entry name" value="TatD_DNase"/>
    <property type="match status" value="1"/>
</dbReference>
<comment type="function">
    <text evidence="10">Ubiquitin ligase protein which is a component of the N-end rule pathway. Recognizes and binds to proteins bearing specific N-terminal residues that are destabilizing according to the N-end rule, leading to their ubiquitination and subsequent degradation.</text>
</comment>
<evidence type="ECO:0000256" key="11">
    <source>
        <dbReference type="SAM" id="MobiDB-lite"/>
    </source>
</evidence>
<dbReference type="UniPathway" id="UPA00143"/>
<keyword evidence="6 10" id="KW-0833">Ubl conjugation pathway</keyword>
<dbReference type="EMBL" id="DS022300">
    <property type="protein sequence ID" value="OAJ35957.1"/>
    <property type="molecule type" value="Genomic_DNA"/>
</dbReference>
<dbReference type="GO" id="GO:0008270">
    <property type="term" value="F:zinc ion binding"/>
    <property type="evidence" value="ECO:0007669"/>
    <property type="project" value="UniProtKB-UniRule"/>
</dbReference>
<keyword evidence="7 10" id="KW-0862">Zinc</keyword>
<dbReference type="GO" id="GO:0005737">
    <property type="term" value="C:cytoplasm"/>
    <property type="evidence" value="ECO:0007669"/>
    <property type="project" value="TreeGrafter"/>
</dbReference>
<feature type="region of interest" description="Disordered" evidence="11">
    <location>
        <begin position="1657"/>
        <end position="1680"/>
    </location>
</feature>
<dbReference type="InterPro" id="IPR036390">
    <property type="entry name" value="WH_DNA-bd_sf"/>
</dbReference>
<feature type="domain" description="UBR-type" evidence="12">
    <location>
        <begin position="478"/>
        <end position="550"/>
    </location>
</feature>
<feature type="compositionally biased region" description="Basic and acidic residues" evidence="11">
    <location>
        <begin position="1670"/>
        <end position="1680"/>
    </location>
</feature>
<evidence type="ECO:0000256" key="3">
    <source>
        <dbReference type="ARBA" id="ARBA00022679"/>
    </source>
</evidence>
<dbReference type="InterPro" id="IPR055194">
    <property type="entry name" value="UBR1-like_WH"/>
</dbReference>
<dbReference type="Proteomes" id="UP000077115">
    <property type="component" value="Unassembled WGS sequence"/>
</dbReference>
<evidence type="ECO:0000256" key="9">
    <source>
        <dbReference type="PROSITE-ProRule" id="PRU00508"/>
    </source>
</evidence>
<comment type="catalytic activity">
    <reaction evidence="1 10">
        <text>S-ubiquitinyl-[E2 ubiquitin-conjugating enzyme]-L-cysteine + [acceptor protein]-L-lysine = [E2 ubiquitin-conjugating enzyme]-L-cysteine + N(6)-ubiquitinyl-[acceptor protein]-L-lysine.</text>
        <dbReference type="EC" id="2.3.2.27"/>
    </reaction>
</comment>
<reference evidence="13 14" key="1">
    <citation type="submission" date="2006-10" db="EMBL/GenBank/DDBJ databases">
        <title>The Genome Sequence of Batrachochytrium dendrobatidis JEL423.</title>
        <authorList>
            <consortium name="The Broad Institute Genome Sequencing Platform"/>
            <person name="Birren B."/>
            <person name="Lander E."/>
            <person name="Galagan J."/>
            <person name="Cuomo C."/>
            <person name="Devon K."/>
            <person name="Jaffe D."/>
            <person name="Butler J."/>
            <person name="Alvarez P."/>
            <person name="Gnerre S."/>
            <person name="Grabherr M."/>
            <person name="Kleber M."/>
            <person name="Mauceli E."/>
            <person name="Brockman W."/>
            <person name="Young S."/>
            <person name="LaButti K."/>
            <person name="Sykes S."/>
            <person name="DeCaprio D."/>
            <person name="Crawford M."/>
            <person name="Koehrsen M."/>
            <person name="Engels R."/>
            <person name="Montgomery P."/>
            <person name="Pearson M."/>
            <person name="Howarth C."/>
            <person name="Larson L."/>
            <person name="White J."/>
            <person name="O'Leary S."/>
            <person name="Kodira C."/>
            <person name="Zeng Q."/>
            <person name="Yandava C."/>
            <person name="Alvarado L."/>
            <person name="Longcore J."/>
            <person name="James T."/>
        </authorList>
    </citation>
    <scope>NUCLEOTIDE SEQUENCE [LARGE SCALE GENOMIC DNA]</scope>
    <source>
        <strain evidence="13 14">JEL423</strain>
    </source>
</reference>
<dbReference type="Pfam" id="PF18995">
    <property type="entry name" value="PRT6_C"/>
    <property type="match status" value="1"/>
</dbReference>
<keyword evidence="4 10" id="KW-0479">Metal-binding</keyword>
<evidence type="ECO:0000256" key="5">
    <source>
        <dbReference type="ARBA" id="ARBA00022771"/>
    </source>
</evidence>
<feature type="region of interest" description="Disordered" evidence="11">
    <location>
        <begin position="1599"/>
        <end position="1624"/>
    </location>
</feature>
<dbReference type="Gene3D" id="3.30.1390.10">
    <property type="match status" value="1"/>
</dbReference>
<keyword evidence="13" id="KW-0378">Hydrolase</keyword>
<dbReference type="Gene3D" id="3.20.20.140">
    <property type="entry name" value="Metal-dependent hydrolases"/>
    <property type="match status" value="1"/>
</dbReference>
<proteinExistence type="inferred from homology"/>
<dbReference type="GO" id="GO:0016567">
    <property type="term" value="P:protein ubiquitination"/>
    <property type="evidence" value="ECO:0007669"/>
    <property type="project" value="UniProtKB-UniRule"/>
</dbReference>
<evidence type="ECO:0000256" key="4">
    <source>
        <dbReference type="ARBA" id="ARBA00022723"/>
    </source>
</evidence>
<name>A0A177W793_BATDL</name>
<dbReference type="GO" id="GO:0061630">
    <property type="term" value="F:ubiquitin protein ligase activity"/>
    <property type="evidence" value="ECO:0007669"/>
    <property type="project" value="UniProtKB-UniRule"/>
</dbReference>
<organism evidence="13 14">
    <name type="scientific">Batrachochytrium dendrobatidis (strain JEL423)</name>
    <dbReference type="NCBI Taxonomy" id="403673"/>
    <lineage>
        <taxon>Eukaryota</taxon>
        <taxon>Fungi</taxon>
        <taxon>Fungi incertae sedis</taxon>
        <taxon>Chytridiomycota</taxon>
        <taxon>Chytridiomycota incertae sedis</taxon>
        <taxon>Chytridiomycetes</taxon>
        <taxon>Rhizophydiales</taxon>
        <taxon>Rhizophydiales incertae sedis</taxon>
        <taxon>Batrachochytrium</taxon>
    </lineage>
</organism>
<sequence>MDQPTAEEGMTQVLKECTDVHCHLTDSTPTLDDIGKLPVSKIILMGTKLDNWALVEQTAVQFPSKVIPAFGIHPWMSSSSVPPYSTWTANETLNPALPTDTESEVSDIQTPSLVPDTQWLNGLKALLLKHPQAIVGEIGLDGAAKDRSTGELYSMDQQMQVFQAQMQLAIELERPVSMHAVHVHSQITHYFRDMDKICGYIKAQRKRNGRDWNESFQHESDRLPFPPAIMMHSFTASKEIGQSLVKLPHIGSRFYFSFSTIVNARGKKFEDRVRSIPHDRILIESDVSNAADEMSAMQSICQSVADIRGWTMLETAQKTTANANAFLRSCSRIVYQAFCHTLQQNRYLFMAQLGFDEIQQLVTEVQRLTTQLPQSIQSIHPQTSHDLYNFLYYAPFIFDLKLPLTLDMRKMIIAVLWYNLSMGRRSVFDQLVGNSLKIIIPMDDETTAFSSDAQRQQSVLVDDSDYLPLEYREGQQGKACGHVFDRGEGIYRCRTCALDDTCVFCFRCFDAAAHEGHDTTMSIALGSGGCCDCGDPEAWKLAVYCKYHSPQSSDAHVASMDTQSILDGKPDIEKIPLAVTDAIRQTITTVLEFAISSLARSCENPQFVNDPAIIKAKHAPDVVMGEDKLMNFSCVLWNDESHSFQEVIDQVAEATNCTEAYARSVAVAVDKRGRYPVRTSDSIPLLIGVASIISRISLTVSIRPTRDVFREEIAGVLVNWLKTLSRFIQGSQVIDGVHYESIAELVRSIICEELCNPLLTDLETYNSTSPFIDELQSPTPVMSRPHRPRVHYFLVLDSYFWKEMRNSLRELYIGTLIVNGDIFKKSMAVHFVNSYLEVSRCYLFHDREIDLSIMNFTVQIFTVPTIANYLMHHTLILPYMLSLLKAHFLSDVLPDEYSLKTKYYETIQKATVEFKPIYPVLRFDGEAVRNKRHAHLLFDVRYLLSSRNVCNSASANNTLATATTNGRVSILLRFLDLCMVWQGMNPQMRSLHNHIEYETDDWLHAFNHSINILPLMRGFANCFFSSVSENSAANLLNAMSETRDALLKWTLHRHVESTKNWQTMQISIAGAMRRRETVRDGFHIVTLVPGRPCRIPDYHVAFQPISFHKCLHWLLANLLRNTAALLRHTDSVDKRASIVKHIFDIVADSPTIAIEPASIDSTHILDMDEMLRCLSVEDRMSLIFDFPLRSIVLVSQIKAGVWVRNGYNVREQAKHYADAVLREAHDHDMLLLQYATVYLGSDKLLTMLVDRYGLVSWFQGRTISSDTAHYESAQISSFVQDMLQVIMILLTERSSVAAISAADELRREIIHYLAVHRSGTAYSELSRRIADSLVDAAADCMPDVDDMNEPTVNSTSVDAILQSVANFKFPDGTADHGLYELKDEMYANVDPWFWHYTRNEREDLGEVLRKRLEKKRALNRHHSNDAALEEEAVRRPKLCQLVQGTGFDRLNNLVHSPIFNQIIFYSLWNVTRTVAESGQEPVNSEMILAEAVHLLMVGFEIVGASKTNVAHTNVSDIGFIQHAVLERVSIPVRKGAEMRPTTLLELILSLVDRANEEDIKEQAPRLRFLVRRFEEMGGLTAETTIVGWRDKSNWDLGKPRLSSDIQSTNSSNNGTESSEQEKRKLAVKARQANIMAQFAQAQKSFIANFGDDLDDLDDDEVDDPITGDGSHAEDSAASHSDHRTWKFAAGTCIVCQEDASSGDKMYGMLCLLRHTTVCRQISFGDVSSLAKIITALPESFDTVPEKNEMSSVDDIPASGSQTPVTLGHSVDAMGSDPNLKKFANLNSSGVSSSSPIASTNSVPLKQISVEGITATSCGHLMHYSCFDTYTHSIDTRHLSQPTRNHPEDTDAREFMCPLCKSLGNTVLPVVWSNRHESVNWRGSNVSWKHTEKYDDRQLLGEMRLWLTSSELVHVSGASKMDTSTGAQSDREACADLSSDGMVDILSNDMDADSNSSTGWTADESNDQNTAVHHSSISELFNKLFVDHLSLSTSTLTFKGGSDSTQSHELLGKMQSVYSRNMYAELKDLVEEMRDDGKPNPFETNLEPAMLICTRMWDLFAYTISSLEILGRGSSSSWTPGLLSSHANQLVHIGVLDTISSQMHMCLRLLSEATLGTAVYAKCPQATLMMYGNRFLASLFGDHSVGDVKENHVSERDPQAHPPALLRDGFSHLVALSMSIIPARVTQRTKNETEVFQWMRVMWVFELVRCVVSVVESILLHGDTWITDPQVVFALNEHTQDASTYFDTTPMTKDKNQSDYIVTEPANLQSELADTPVEDDSKYAGLAHLINVVLNGMKLMPDAKVYVEKTIRPDMVCALFKRVGLVYARRCAVLLYARFGLVPPGGAVGFGFDLAQSENSEDLGPDVTDRVNAANDENELMRLCLYLDLPKVDTLVSLPIVHDRVFGQMVLHWVHDFGRTMANHFGVVWSTEAARRREKERQKTVGATRSAMISISSDAMAPPLPPQVSLELPLVFELAKLPQRLAKLFEESRRKVCRRCGTVPLDPALCVLCGMILCSQSYCCSDEDHGECNQHIRECGGSVGIFLLIKQAMMILLLPNGKGTFMDLPYLDAHGEVDPQLRRGRPLFLNRKRYGEIRKLWLTHAIPSYVARKIDQAFDAGGWTTF</sequence>
<keyword evidence="13" id="KW-0645">Protease</keyword>
<dbReference type="PANTHER" id="PTHR21497">
    <property type="entry name" value="UBIQUITIN LIGASE E3 ALPHA-RELATED"/>
    <property type="match status" value="1"/>
</dbReference>
<reference evidence="13 14" key="2">
    <citation type="submission" date="2016-05" db="EMBL/GenBank/DDBJ databases">
        <title>Lineage-specific infection strategies underlie the spectrum of fungal disease in amphibians.</title>
        <authorList>
            <person name="Cuomo C.A."/>
            <person name="Farrer R.A."/>
            <person name="James T."/>
            <person name="Longcore J."/>
            <person name="Birren B."/>
        </authorList>
    </citation>
    <scope>NUCLEOTIDE SEQUENCE [LARGE SCALE GENOMIC DNA]</scope>
    <source>
        <strain evidence="13 14">JEL423</strain>
    </source>
</reference>
<gene>
    <name evidence="13" type="ORF">BDEG_20179</name>
</gene>
<evidence type="ECO:0000313" key="14">
    <source>
        <dbReference type="Proteomes" id="UP000077115"/>
    </source>
</evidence>
<dbReference type="SUPFAM" id="SSF54736">
    <property type="entry name" value="ClpS-like"/>
    <property type="match status" value="1"/>
</dbReference>
<dbReference type="InterPro" id="IPR003126">
    <property type="entry name" value="Znf_UBR"/>
</dbReference>
<dbReference type="PROSITE" id="PS51157">
    <property type="entry name" value="ZF_UBR"/>
    <property type="match status" value="1"/>
</dbReference>
<dbReference type="InterPro" id="IPR042065">
    <property type="entry name" value="E3_ELL-like"/>
</dbReference>
<evidence type="ECO:0000256" key="10">
    <source>
        <dbReference type="RuleBase" id="RU366018"/>
    </source>
</evidence>
<protein>
    <recommendedName>
        <fullName evidence="10">E3 ubiquitin-protein ligase</fullName>
        <ecNumber evidence="10">2.3.2.27</ecNumber>
    </recommendedName>
</protein>
<dbReference type="OrthoDB" id="26387at2759"/>
<dbReference type="FunFam" id="2.10.110.30:FF:000001">
    <property type="entry name" value="E3 ubiquitin-protein ligase UBR2 isoform 1"/>
    <property type="match status" value="1"/>
</dbReference>
<dbReference type="Pfam" id="PF02617">
    <property type="entry name" value="ClpS"/>
    <property type="match status" value="1"/>
</dbReference>
<dbReference type="InterPro" id="IPR032466">
    <property type="entry name" value="Metal_Hydrolase"/>
</dbReference>
<dbReference type="PANTHER" id="PTHR21497:SF24">
    <property type="entry name" value="E3 UBIQUITIN-PROTEIN LIGASE UBR1"/>
    <property type="match status" value="1"/>
</dbReference>
<evidence type="ECO:0000259" key="12">
    <source>
        <dbReference type="PROSITE" id="PS51157"/>
    </source>
</evidence>